<organism evidence="2">
    <name type="scientific">Chromera velia CCMP2878</name>
    <dbReference type="NCBI Taxonomy" id="1169474"/>
    <lineage>
        <taxon>Eukaryota</taxon>
        <taxon>Sar</taxon>
        <taxon>Alveolata</taxon>
        <taxon>Colpodellida</taxon>
        <taxon>Chromeraceae</taxon>
        <taxon>Chromera</taxon>
    </lineage>
</organism>
<dbReference type="Gene3D" id="3.80.10.10">
    <property type="entry name" value="Ribonuclease Inhibitor"/>
    <property type="match status" value="3"/>
</dbReference>
<dbReference type="InterPro" id="IPR052201">
    <property type="entry name" value="LRR-containing_regulator"/>
</dbReference>
<proteinExistence type="predicted"/>
<dbReference type="AlphaFoldDB" id="A0A0G4H1L8"/>
<dbReference type="EMBL" id="CDMZ01001766">
    <property type="protein sequence ID" value="CEM37259.1"/>
    <property type="molecule type" value="Genomic_DNA"/>
</dbReference>
<dbReference type="SMART" id="SM00368">
    <property type="entry name" value="LRR_RI"/>
    <property type="match status" value="8"/>
</dbReference>
<dbReference type="InterPro" id="IPR001611">
    <property type="entry name" value="Leu-rich_rpt"/>
</dbReference>
<dbReference type="SUPFAM" id="SSF52047">
    <property type="entry name" value="RNI-like"/>
    <property type="match status" value="2"/>
</dbReference>
<dbReference type="PhylomeDB" id="A0A0G4H1L8"/>
<name>A0A0G4H1L8_9ALVE</name>
<sequence length="951" mass="100887">MSGSSPACASFLAIFTHANLTPEHFSGLVSSRDGFGSAVLLLQCINAGLIRFSLPRLDLSEFSLGARWLRLLLSSLPSSGTLEALTCGPHVCRGGRLHVLVRFLKDLRDRCGGTSAVCLKSLDLSQCELRDSEARSLLYSLPPSLETLNLSDNFLRRGSMETLSSALSSSSLLALREVDVSNNPLGPSGVSALSEGMGKVEDILSLQTLRLRNTHASLEGVRSLSEALKAMKSLRLEHLDLGENDMRAEGVKAFGSAVKAAAVPSLKSLRLDSNSAARNAQQEVDASGLSELFSSSNLSEVEELDLRNDSLGPNTAHVCSDAVAAGRLPKLRSLRCSEKSFFDAQNLASIANAISSGRTGPLQTLEVDCFDLEGGEVGGGETEASTALSVAVASCHQRLSELTELKWREKSGLFRSGSVRLAQCLAGGSVPLLESLVIQPWGGDTENDGIREGVNALANGLAEGKLLRLENLELDFFACVCPSAALSALGRAIAPDVLPNLQTLVLKWEGDEALVGLAGGLGSGCLTSLRVLSLCVAWEGGEGCRTFGRVLSTQSENFPSLELLKLEWEPDDALFGLCEGIYEGRLSPLVKVDLQLNGWGGAEFQAGASVSALSGVIRAGKIPGLQKLGFMSRLGISRENGRELGAALTHANVCLSSLKELFFDEPIFSGGQEAQGKGLGALMSALVEGPSTLPGLETIETRWNLDQPARICIDECGARAVATGITTRKFPSLERLILDCRDVGPVGVQAFCLALSSPEAVKFRSLSIELGFANVQVADGAEVGMFSLALASGHLSGLEELLVESNYDLGGVRALCAGLGSGKLSSLRSLDFSFFNLCLARVRELAEVLDGDRLPSLQDLNLCRSPHAFSRWGDEGLRALSNAWLQRKAPPLEKLNLKDNGLTDASAPSLMVLLGAGRLEFLLTVNLARNEFSSSVWNILTATFPCVRSSG</sequence>
<dbReference type="VEuPathDB" id="CryptoDB:Cvel_796"/>
<evidence type="ECO:0000256" key="1">
    <source>
        <dbReference type="ARBA" id="ARBA00022737"/>
    </source>
</evidence>
<keyword evidence="1" id="KW-0677">Repeat</keyword>
<evidence type="ECO:0000313" key="2">
    <source>
        <dbReference type="EMBL" id="CEM37259.1"/>
    </source>
</evidence>
<reference evidence="2" key="1">
    <citation type="submission" date="2014-11" db="EMBL/GenBank/DDBJ databases">
        <authorList>
            <person name="Otto D Thomas"/>
            <person name="Naeem Raeece"/>
        </authorList>
    </citation>
    <scope>NUCLEOTIDE SEQUENCE</scope>
</reference>
<gene>
    <name evidence="2" type="ORF">Cvel_796</name>
</gene>
<dbReference type="PANTHER" id="PTHR24111">
    <property type="entry name" value="LEUCINE-RICH REPEAT-CONTAINING PROTEIN 34"/>
    <property type="match status" value="1"/>
</dbReference>
<dbReference type="InterPro" id="IPR032675">
    <property type="entry name" value="LRR_dom_sf"/>
</dbReference>
<dbReference type="Pfam" id="PF13516">
    <property type="entry name" value="LRR_6"/>
    <property type="match status" value="2"/>
</dbReference>
<accession>A0A0G4H1L8</accession>
<protein>
    <submittedName>
        <fullName evidence="2">Uncharacterized protein</fullName>
    </submittedName>
</protein>
<dbReference type="PANTHER" id="PTHR24111:SF0">
    <property type="entry name" value="LEUCINE-RICH REPEAT-CONTAINING PROTEIN"/>
    <property type="match status" value="1"/>
</dbReference>